<dbReference type="PROSITE" id="PS01124">
    <property type="entry name" value="HTH_ARAC_FAMILY_2"/>
    <property type="match status" value="1"/>
</dbReference>
<dbReference type="Proteomes" id="UP000822142">
    <property type="component" value="Unassembled WGS sequence"/>
</dbReference>
<proteinExistence type="predicted"/>
<evidence type="ECO:0000313" key="6">
    <source>
        <dbReference type="Proteomes" id="UP000822142"/>
    </source>
</evidence>
<dbReference type="EMBL" id="JAAITA010000002">
    <property type="protein sequence ID" value="NSJ85112.1"/>
    <property type="molecule type" value="Genomic_DNA"/>
</dbReference>
<evidence type="ECO:0000256" key="3">
    <source>
        <dbReference type="ARBA" id="ARBA00023163"/>
    </source>
</evidence>
<feature type="domain" description="HTH araC/xylS-type" evidence="4">
    <location>
        <begin position="1"/>
        <end position="76"/>
    </location>
</feature>
<keyword evidence="3" id="KW-0804">Transcription</keyword>
<organism evidence="5 6">
    <name type="scientific">Blautia hansenii</name>
    <name type="common">Ruminococcus hansenii</name>
    <dbReference type="NCBI Taxonomy" id="1322"/>
    <lineage>
        <taxon>Bacteria</taxon>
        <taxon>Bacillati</taxon>
        <taxon>Bacillota</taxon>
        <taxon>Clostridia</taxon>
        <taxon>Lachnospirales</taxon>
        <taxon>Lachnospiraceae</taxon>
        <taxon>Blautia</taxon>
    </lineage>
</organism>
<dbReference type="RefSeq" id="WP_173747750.1">
    <property type="nucleotide sequence ID" value="NZ_JAAITA010000002.1"/>
</dbReference>
<dbReference type="InterPro" id="IPR018060">
    <property type="entry name" value="HTH_AraC"/>
</dbReference>
<dbReference type="Gene3D" id="1.10.10.60">
    <property type="entry name" value="Homeodomain-like"/>
    <property type="match status" value="2"/>
</dbReference>
<keyword evidence="1" id="KW-0805">Transcription regulation</keyword>
<evidence type="ECO:0000259" key="4">
    <source>
        <dbReference type="PROSITE" id="PS01124"/>
    </source>
</evidence>
<evidence type="ECO:0000256" key="2">
    <source>
        <dbReference type="ARBA" id="ARBA00023125"/>
    </source>
</evidence>
<dbReference type="PANTHER" id="PTHR43280">
    <property type="entry name" value="ARAC-FAMILY TRANSCRIPTIONAL REGULATOR"/>
    <property type="match status" value="1"/>
</dbReference>
<dbReference type="SMART" id="SM00342">
    <property type="entry name" value="HTH_ARAC"/>
    <property type="match status" value="1"/>
</dbReference>
<gene>
    <name evidence="5" type="ORF">G5A70_02685</name>
</gene>
<sequence>MNVNYVSRCFVNETHQKFSAYLMNLRVQKAKEILSGQNPDKIQNVAELVGCGNNPYYFSKIFKKCTGMTPSAYIRKVQREREL</sequence>
<name>A0ABX2I3U7_BLAHA</name>
<protein>
    <submittedName>
        <fullName evidence="5">Helix-turn-helix domain-containing protein</fullName>
    </submittedName>
</protein>
<evidence type="ECO:0000256" key="1">
    <source>
        <dbReference type="ARBA" id="ARBA00023015"/>
    </source>
</evidence>
<dbReference type="InterPro" id="IPR009057">
    <property type="entry name" value="Homeodomain-like_sf"/>
</dbReference>
<comment type="caution">
    <text evidence="5">The sequence shown here is derived from an EMBL/GenBank/DDBJ whole genome shotgun (WGS) entry which is preliminary data.</text>
</comment>
<dbReference type="PANTHER" id="PTHR43280:SF28">
    <property type="entry name" value="HTH-TYPE TRANSCRIPTIONAL ACTIVATOR RHAS"/>
    <property type="match status" value="1"/>
</dbReference>
<evidence type="ECO:0000313" key="5">
    <source>
        <dbReference type="EMBL" id="NSJ85112.1"/>
    </source>
</evidence>
<dbReference type="SUPFAM" id="SSF46689">
    <property type="entry name" value="Homeodomain-like"/>
    <property type="match status" value="1"/>
</dbReference>
<keyword evidence="6" id="KW-1185">Reference proteome</keyword>
<keyword evidence="2" id="KW-0238">DNA-binding</keyword>
<reference evidence="5 6" key="1">
    <citation type="journal article" date="2020" name="Cell Host Microbe">
        <title>Functional and Genomic Variation between Human-Derived Isolates of Lachnospiraceae Reveals Inter- and Intra-Species Diversity.</title>
        <authorList>
            <person name="Sorbara M.T."/>
            <person name="Littmann E.R."/>
            <person name="Fontana E."/>
            <person name="Moody T.U."/>
            <person name="Kohout C.E."/>
            <person name="Gjonbalaj M."/>
            <person name="Eaton V."/>
            <person name="Seok R."/>
            <person name="Leiner I.M."/>
            <person name="Pamer E.G."/>
        </authorList>
    </citation>
    <scope>NUCLEOTIDE SEQUENCE [LARGE SCALE GENOMIC DNA]</scope>
    <source>
        <strain evidence="5 6">MSK.15.26</strain>
    </source>
</reference>
<dbReference type="Pfam" id="PF12833">
    <property type="entry name" value="HTH_18"/>
    <property type="match status" value="1"/>
</dbReference>
<accession>A0ABX2I3U7</accession>